<dbReference type="VEuPathDB" id="TrichDB:TVAG_192330"/>
<dbReference type="STRING" id="5722.A2DGU7"/>
<dbReference type="InterPro" id="IPR053139">
    <property type="entry name" value="Surface_bspA-like"/>
</dbReference>
<dbReference type="AlphaFoldDB" id="A2DGU7"/>
<dbReference type="Pfam" id="PF13306">
    <property type="entry name" value="LRR_5"/>
    <property type="match status" value="3"/>
</dbReference>
<evidence type="ECO:0000313" key="3">
    <source>
        <dbReference type="Proteomes" id="UP000001542"/>
    </source>
</evidence>
<dbReference type="PANTHER" id="PTHR45661">
    <property type="entry name" value="SURFACE ANTIGEN"/>
    <property type="match status" value="1"/>
</dbReference>
<evidence type="ECO:0000313" key="2">
    <source>
        <dbReference type="EMBL" id="EAY20257.1"/>
    </source>
</evidence>
<dbReference type="OrthoDB" id="6022531at2759"/>
<proteinExistence type="predicted"/>
<accession>A2DGU7</accession>
<dbReference type="SUPFAM" id="SSF52058">
    <property type="entry name" value="L domain-like"/>
    <property type="match status" value="2"/>
</dbReference>
<gene>
    <name evidence="2" type="ORF">TVAG_192330</name>
</gene>
<keyword evidence="1" id="KW-1133">Transmembrane helix</keyword>
<reference evidence="2" key="2">
    <citation type="journal article" date="2007" name="Science">
        <title>Draft genome sequence of the sexually transmitted pathogen Trichomonas vaginalis.</title>
        <authorList>
            <person name="Carlton J.M."/>
            <person name="Hirt R.P."/>
            <person name="Silva J.C."/>
            <person name="Delcher A.L."/>
            <person name="Schatz M."/>
            <person name="Zhao Q."/>
            <person name="Wortman J.R."/>
            <person name="Bidwell S.L."/>
            <person name="Alsmark U.C.M."/>
            <person name="Besteiro S."/>
            <person name="Sicheritz-Ponten T."/>
            <person name="Noel C.J."/>
            <person name="Dacks J.B."/>
            <person name="Foster P.G."/>
            <person name="Simillion C."/>
            <person name="Van de Peer Y."/>
            <person name="Miranda-Saavedra D."/>
            <person name="Barton G.J."/>
            <person name="Westrop G.D."/>
            <person name="Mueller S."/>
            <person name="Dessi D."/>
            <person name="Fiori P.L."/>
            <person name="Ren Q."/>
            <person name="Paulsen I."/>
            <person name="Zhang H."/>
            <person name="Bastida-Corcuera F.D."/>
            <person name="Simoes-Barbosa A."/>
            <person name="Brown M.T."/>
            <person name="Hayes R.D."/>
            <person name="Mukherjee M."/>
            <person name="Okumura C.Y."/>
            <person name="Schneider R."/>
            <person name="Smith A.J."/>
            <person name="Vanacova S."/>
            <person name="Villalvazo M."/>
            <person name="Haas B.J."/>
            <person name="Pertea M."/>
            <person name="Feldblyum T.V."/>
            <person name="Utterback T.R."/>
            <person name="Shu C.L."/>
            <person name="Osoegawa K."/>
            <person name="de Jong P.J."/>
            <person name="Hrdy I."/>
            <person name="Horvathova L."/>
            <person name="Zubacova Z."/>
            <person name="Dolezal P."/>
            <person name="Malik S.B."/>
            <person name="Logsdon J.M. Jr."/>
            <person name="Henze K."/>
            <person name="Gupta A."/>
            <person name="Wang C.C."/>
            <person name="Dunne R.L."/>
            <person name="Upcroft J.A."/>
            <person name="Upcroft P."/>
            <person name="White O."/>
            <person name="Salzberg S.L."/>
            <person name="Tang P."/>
            <person name="Chiu C.-H."/>
            <person name="Lee Y.-S."/>
            <person name="Embley T.M."/>
            <person name="Coombs G.H."/>
            <person name="Mottram J.C."/>
            <person name="Tachezy J."/>
            <person name="Fraser-Liggett C.M."/>
            <person name="Johnson P.J."/>
        </authorList>
    </citation>
    <scope>NUCLEOTIDE SEQUENCE [LARGE SCALE GENOMIC DNA]</scope>
    <source>
        <strain evidence="2">G3</strain>
    </source>
</reference>
<reference evidence="2" key="1">
    <citation type="submission" date="2006-10" db="EMBL/GenBank/DDBJ databases">
        <authorList>
            <person name="Amadeo P."/>
            <person name="Zhao Q."/>
            <person name="Wortman J."/>
            <person name="Fraser-Liggett C."/>
            <person name="Carlton J."/>
        </authorList>
    </citation>
    <scope>NUCLEOTIDE SEQUENCE</scope>
    <source>
        <strain evidence="2">G3</strain>
    </source>
</reference>
<dbReference type="KEGG" id="tva:5465806"/>
<dbReference type="InParanoid" id="A2DGU7"/>
<keyword evidence="1" id="KW-0812">Transmembrane</keyword>
<sequence>MYCFLFFASVFSKVCDDGDNLVIEEGVTDIKDSEYQGYINFQSIQFPESLISIGKLAFANCESLIQLNFPTNLQQIGEKCFFNCSNLKTISFPISLKVIGNYSFFNCTNIMTLSFPANLERIDDSSFENCTKLTSVIFNSSYTIIGKSAFRYCLNLEDVVLPKFIEIIKEKTFEMCKNLQYLRNSRYILIVEDRAFSYCEKLIYFNFRTIYEIGAYSFQCSGITEIKFGSRLESLGEYCFMYCFDIIKVEFDFYDISPRLSTGIFAGCENLYTLDIRIKIAVIPEEFAMSCKKLVYIQLPEKLVEISNYAFAGCQSLENVYFGSPNLIKIGIYSFGSCPNLKEIDLTNTQLKEIDDFCFHDCRFLSKIILPNTLKYIGYGSFKDCCSLSHINFPESLQVINHSAFYNCNKLSRIDLPKSLEILGNNSFNSCMQVKEIILHENLHTIGSMAFGSLFSLQKITICMNCNATMAQDVFDKLYHLQELVFCSNNYEILKYVGDSNIYNVTFDSDLVTELPSLYSCQHLRNLTIHDHNRSISIPSQFVRSQDLHIHIYSNIASIEKDSFTNAKIKEFIYCGNTTVDGDSLKNLLSFDSVQCSLIYPKNKFGGKKITRKSGICPVYKKGLSLTIKIIIGTTVGIVVISIVVILTCFYKIRKDQKTIKSKMMLQKLVLDEFG</sequence>
<evidence type="ECO:0000256" key="1">
    <source>
        <dbReference type="SAM" id="Phobius"/>
    </source>
</evidence>
<dbReference type="InterPro" id="IPR032675">
    <property type="entry name" value="LRR_dom_sf"/>
</dbReference>
<dbReference type="Gene3D" id="3.80.10.10">
    <property type="entry name" value="Ribonuclease Inhibitor"/>
    <property type="match status" value="4"/>
</dbReference>
<name>A2DGU7_TRIV3</name>
<dbReference type="VEuPathDB" id="TrichDB:TVAGG3_0318770"/>
<dbReference type="SMR" id="A2DGU7"/>
<dbReference type="RefSeq" id="XP_001581243.1">
    <property type="nucleotide sequence ID" value="XM_001581193.1"/>
</dbReference>
<organism evidence="2 3">
    <name type="scientific">Trichomonas vaginalis (strain ATCC PRA-98 / G3)</name>
    <dbReference type="NCBI Taxonomy" id="412133"/>
    <lineage>
        <taxon>Eukaryota</taxon>
        <taxon>Metamonada</taxon>
        <taxon>Parabasalia</taxon>
        <taxon>Trichomonadida</taxon>
        <taxon>Trichomonadidae</taxon>
        <taxon>Trichomonas</taxon>
    </lineage>
</organism>
<keyword evidence="3" id="KW-1185">Reference proteome</keyword>
<protein>
    <submittedName>
        <fullName evidence="2">Surface antigen BspA-like</fullName>
    </submittedName>
</protein>
<feature type="transmembrane region" description="Helical" evidence="1">
    <location>
        <begin position="630"/>
        <end position="653"/>
    </location>
</feature>
<dbReference type="Proteomes" id="UP000001542">
    <property type="component" value="Unassembled WGS sequence"/>
</dbReference>
<dbReference type="PANTHER" id="PTHR45661:SF3">
    <property type="entry name" value="IG-LIKE DOMAIN-CONTAINING PROTEIN"/>
    <property type="match status" value="1"/>
</dbReference>
<dbReference type="InterPro" id="IPR026906">
    <property type="entry name" value="LRR_5"/>
</dbReference>
<dbReference type="EMBL" id="DS113199">
    <property type="protein sequence ID" value="EAY20257.1"/>
    <property type="molecule type" value="Genomic_DNA"/>
</dbReference>
<keyword evidence="1" id="KW-0472">Membrane</keyword>